<comment type="caution">
    <text evidence="1">The sequence shown here is derived from an EMBL/GenBank/DDBJ whole genome shotgun (WGS) entry which is preliminary data.</text>
</comment>
<organism evidence="1">
    <name type="scientific">marine sediment metagenome</name>
    <dbReference type="NCBI Taxonomy" id="412755"/>
    <lineage>
        <taxon>unclassified sequences</taxon>
        <taxon>metagenomes</taxon>
        <taxon>ecological metagenomes</taxon>
    </lineage>
</organism>
<name>X1PFV8_9ZZZZ</name>
<sequence length="116" mass="13648">MFLGEPPVGVSMGDELTESLNKKKVGFIKKIKSVCFSPIFIFTNLSKEDIEEEIEKLLKENDLLYSDYGKNFIFITNKQELLKKGESLFDIIEKWIFENLHIYFSKIWLNQFLKNS</sequence>
<gene>
    <name evidence="1" type="ORF">S06H3_63247</name>
</gene>
<evidence type="ECO:0000313" key="1">
    <source>
        <dbReference type="EMBL" id="GAI55187.1"/>
    </source>
</evidence>
<accession>X1PFV8</accession>
<protein>
    <submittedName>
        <fullName evidence="1">Uncharacterized protein</fullName>
    </submittedName>
</protein>
<reference evidence="1" key="1">
    <citation type="journal article" date="2014" name="Front. Microbiol.">
        <title>High frequency of phylogenetically diverse reductive dehalogenase-homologous genes in deep subseafloor sedimentary metagenomes.</title>
        <authorList>
            <person name="Kawai M."/>
            <person name="Futagami T."/>
            <person name="Toyoda A."/>
            <person name="Takaki Y."/>
            <person name="Nishi S."/>
            <person name="Hori S."/>
            <person name="Arai W."/>
            <person name="Tsubouchi T."/>
            <person name="Morono Y."/>
            <person name="Uchiyama I."/>
            <person name="Ito T."/>
            <person name="Fujiyama A."/>
            <person name="Inagaki F."/>
            <person name="Takami H."/>
        </authorList>
    </citation>
    <scope>NUCLEOTIDE SEQUENCE</scope>
    <source>
        <strain evidence="1">Expedition CK06-06</strain>
    </source>
</reference>
<proteinExistence type="predicted"/>
<dbReference type="EMBL" id="BARV01041908">
    <property type="protein sequence ID" value="GAI55187.1"/>
    <property type="molecule type" value="Genomic_DNA"/>
</dbReference>
<dbReference type="AlphaFoldDB" id="X1PFV8"/>
<feature type="non-terminal residue" evidence="1">
    <location>
        <position position="116"/>
    </location>
</feature>